<dbReference type="OrthoDB" id="5199543at2759"/>
<dbReference type="GO" id="GO:0000775">
    <property type="term" value="C:chromosome, centromeric region"/>
    <property type="evidence" value="ECO:0007669"/>
    <property type="project" value="TreeGrafter"/>
</dbReference>
<proteinExistence type="inferred from homology"/>
<dbReference type="InterPro" id="IPR019128">
    <property type="entry name" value="Dcc1"/>
</dbReference>
<gene>
    <name evidence="3" type="ORF">CNMCM5793_005748</name>
    <name evidence="4" type="ORF">CNMCM6106_006449</name>
</gene>
<evidence type="ECO:0008006" key="7">
    <source>
        <dbReference type="Google" id="ProtNLM"/>
    </source>
</evidence>
<keyword evidence="5" id="KW-1185">Reference proteome</keyword>
<dbReference type="EMBL" id="JACBAD010001762">
    <property type="protein sequence ID" value="KAF7134119.1"/>
    <property type="molecule type" value="Genomic_DNA"/>
</dbReference>
<comment type="similarity">
    <text evidence="1">Belongs to the DCC1 family.</text>
</comment>
<dbReference type="GO" id="GO:0000785">
    <property type="term" value="C:chromatin"/>
    <property type="evidence" value="ECO:0007669"/>
    <property type="project" value="TreeGrafter"/>
</dbReference>
<evidence type="ECO:0000313" key="3">
    <source>
        <dbReference type="EMBL" id="KAF7134119.1"/>
    </source>
</evidence>
<accession>A0A8H6QGD1</accession>
<dbReference type="GO" id="GO:0006260">
    <property type="term" value="P:DNA replication"/>
    <property type="evidence" value="ECO:0007669"/>
    <property type="project" value="UniProtKB-KW"/>
</dbReference>
<dbReference type="Proteomes" id="UP000662466">
    <property type="component" value="Unassembled WGS sequence"/>
</dbReference>
<dbReference type="PANTHER" id="PTHR13395:SF6">
    <property type="entry name" value="SISTER CHROMATID COHESION PROTEIN DCC1"/>
    <property type="match status" value="1"/>
</dbReference>
<dbReference type="AlphaFoldDB" id="A0A8H6QGD1"/>
<evidence type="ECO:0000313" key="4">
    <source>
        <dbReference type="EMBL" id="KAF7172173.1"/>
    </source>
</evidence>
<name>A0A8H6QGD1_9EURO</name>
<comment type="caution">
    <text evidence="4">The sequence shown here is derived from an EMBL/GenBank/DDBJ whole genome shotgun (WGS) entry which is preliminary data.</text>
</comment>
<evidence type="ECO:0000256" key="1">
    <source>
        <dbReference type="ARBA" id="ARBA00007017"/>
    </source>
</evidence>
<protein>
    <recommendedName>
        <fullName evidence="7">Sister chromatid cohesion protein Dcc1</fullName>
    </recommendedName>
</protein>
<dbReference type="GO" id="GO:0031390">
    <property type="term" value="C:Ctf18 RFC-like complex"/>
    <property type="evidence" value="ECO:0007669"/>
    <property type="project" value="InterPro"/>
</dbReference>
<dbReference type="GO" id="GO:0034088">
    <property type="term" value="P:maintenance of mitotic sister chromatid cohesion"/>
    <property type="evidence" value="ECO:0007669"/>
    <property type="project" value="TreeGrafter"/>
</dbReference>
<evidence type="ECO:0000313" key="6">
    <source>
        <dbReference type="Proteomes" id="UP000662466"/>
    </source>
</evidence>
<dbReference type="PANTHER" id="PTHR13395">
    <property type="entry name" value="SISTER CHROMATID COHESION PROTEIN DCC1-RELATED"/>
    <property type="match status" value="1"/>
</dbReference>
<organism evidence="4 6">
    <name type="scientific">Aspergillus hiratsukae</name>
    <dbReference type="NCBI Taxonomy" id="1194566"/>
    <lineage>
        <taxon>Eukaryota</taxon>
        <taxon>Fungi</taxon>
        <taxon>Dikarya</taxon>
        <taxon>Ascomycota</taxon>
        <taxon>Pezizomycotina</taxon>
        <taxon>Eurotiomycetes</taxon>
        <taxon>Eurotiomycetidae</taxon>
        <taxon>Eurotiales</taxon>
        <taxon>Aspergillaceae</taxon>
        <taxon>Aspergillus</taxon>
        <taxon>Aspergillus subgen. Fumigati</taxon>
    </lineage>
</organism>
<evidence type="ECO:0000256" key="2">
    <source>
        <dbReference type="ARBA" id="ARBA00022705"/>
    </source>
</evidence>
<sequence length="398" mass="43961">MSTQAAQSILFTHTTPQQGFRLLELPPELAELLSSKEAPTLELKSPSTSHLPNSSADAENHEYVNLCTPDRTYRIRQVQSSNPIHILQPSDGGAQRGDITMVGADDEMNLVETVTTIAKCGSTLELHTPAEGFSAVSFLERMLAVYDGGEGGEGGEAVGVDLEPAEKEGVTRRVFEDVPVSRAQCEAGWIEICAFVVGRADKGESAAGCCRRPSARAKLEVWKRILEGAVLQGIHLDQQFLVSDLWKSVLDDGDEEPFPRVLFEAIVRRVCEAGEGQGQGLVDGGMKWASIDKARCTRWVGETYLEAMAPVLGSAIGRSEFLNAWKDHLPDSWRDEVALSKLTESSYRYPDQTTIYFVNNNDRHKIKKNISTDANTATAAKKSRNWHELFRNQKRQKN</sequence>
<evidence type="ECO:0000313" key="5">
    <source>
        <dbReference type="Proteomes" id="UP000630445"/>
    </source>
</evidence>
<dbReference type="EMBL" id="JACBAF010001879">
    <property type="protein sequence ID" value="KAF7172173.1"/>
    <property type="molecule type" value="Genomic_DNA"/>
</dbReference>
<dbReference type="Proteomes" id="UP000630445">
    <property type="component" value="Unassembled WGS sequence"/>
</dbReference>
<reference evidence="4" key="1">
    <citation type="submission" date="2020-06" db="EMBL/GenBank/DDBJ databases">
        <title>Draft genome sequences of strains closely related to Aspergillus parafelis and Aspergillus hiratsukae.</title>
        <authorList>
            <person name="Dos Santos R.A.C."/>
            <person name="Rivero-Menendez O."/>
            <person name="Steenwyk J.L."/>
            <person name="Mead M.E."/>
            <person name="Goldman G.H."/>
            <person name="Alastruey-Izquierdo A."/>
            <person name="Rokas A."/>
        </authorList>
    </citation>
    <scope>NUCLEOTIDE SEQUENCE</scope>
    <source>
        <strain evidence="3">CNM-CM5793</strain>
        <strain evidence="4">CNM-CM6106</strain>
    </source>
</reference>
<keyword evidence="2" id="KW-0235">DNA replication</keyword>
<dbReference type="Pfam" id="PF09724">
    <property type="entry name" value="Dcc1"/>
    <property type="match status" value="1"/>
</dbReference>